<dbReference type="Gene3D" id="1.25.10.10">
    <property type="entry name" value="Leucine-rich Repeat Variant"/>
    <property type="match status" value="1"/>
</dbReference>
<evidence type="ECO:0000313" key="5">
    <source>
        <dbReference type="EMBL" id="KAK1645217.1"/>
    </source>
</evidence>
<comment type="subcellular location">
    <subcellularLocation>
        <location evidence="1">Nucleus</location>
    </subcellularLocation>
</comment>
<feature type="region of interest" description="Disordered" evidence="4">
    <location>
        <begin position="1"/>
        <end position="154"/>
    </location>
</feature>
<feature type="compositionally biased region" description="Acidic residues" evidence="4">
    <location>
        <begin position="92"/>
        <end position="139"/>
    </location>
</feature>
<proteinExistence type="inferred from homology"/>
<evidence type="ECO:0000256" key="3">
    <source>
        <dbReference type="ARBA" id="ARBA00038401"/>
    </source>
</evidence>
<evidence type="ECO:0000256" key="2">
    <source>
        <dbReference type="ARBA" id="ARBA00023242"/>
    </source>
</evidence>
<name>A0AAD8S473_LOLMU</name>
<feature type="compositionally biased region" description="Acidic residues" evidence="4">
    <location>
        <begin position="1"/>
        <end position="10"/>
    </location>
</feature>
<dbReference type="InterPro" id="IPR052464">
    <property type="entry name" value="Synovial_Prolif_Regulator"/>
</dbReference>
<dbReference type="PANTHER" id="PTHR23424:SF23">
    <property type="entry name" value="PROTEIN SAAL1"/>
    <property type="match status" value="1"/>
</dbReference>
<evidence type="ECO:0008006" key="7">
    <source>
        <dbReference type="Google" id="ProtNLM"/>
    </source>
</evidence>
<feature type="compositionally biased region" description="Low complexity" evidence="4">
    <location>
        <begin position="42"/>
        <end position="51"/>
    </location>
</feature>
<gene>
    <name evidence="5" type="ORF">QYE76_063022</name>
</gene>
<sequence length="591" mass="64041">MAASDSDTDEGGAPAAGGAGHDDDAPEPRPEPVAAGERTASDDAPSAPRASSSDDDEGGAEEDDAPDSPRGPGAAGEQPAPDHAPVALAAAAEDEDEEGAVEAVQDDAPEAEDVEEEAQEEDADATEEDEDEDDEDEEDAPTHLPFAPAGEDELLDDATTVDPSYTISLIRKLIPKGSNLVKEFSDKSSSSDDGESTLSEYKDQWEECGCILWDLAASEPQAEHMIDNSVLEVLLENLRVADSSRVKEVCLGIMGNLACHESLVNAICLEKGLITTVVNQLFLDDVKCLSEAFRLLAAALRCSASVSWAEVLLPDEILSRMLWIIGNTSNFTLLEKSIDFISTVIDAQDVIAALIDPMLKVGLVDHVVGLLTTEIEKSPEEKLDRPGSLDMILRFMEELSAIHSVSEVMSSSDRLMKVLVSMIKSPDKDEFARYCASVVIIISNILTDGKHLVPMLSHDLPFMGGLFDILPVVPDDDQARYALWGTLPRILPRRQETEMDSSSLDQFASLFLGKFTLIKDDLESHVVDEENLSSEDALVLGWTSKCLRSISFVMEKWIEEKSSQSKQDAPPTGNSIDDAREVLSYCHKALH</sequence>
<keyword evidence="2" id="KW-0539">Nucleus</keyword>
<feature type="compositionally biased region" description="Basic and acidic residues" evidence="4">
    <location>
        <begin position="20"/>
        <end position="30"/>
    </location>
</feature>
<dbReference type="PANTHER" id="PTHR23424">
    <property type="entry name" value="SERUM AMYLOID A"/>
    <property type="match status" value="1"/>
</dbReference>
<feature type="compositionally biased region" description="Low complexity" evidence="4">
    <location>
        <begin position="79"/>
        <end position="91"/>
    </location>
</feature>
<comment type="similarity">
    <text evidence="3">Belongs to the SAAL1 family.</text>
</comment>
<feature type="compositionally biased region" description="Acidic residues" evidence="4">
    <location>
        <begin position="53"/>
        <end position="66"/>
    </location>
</feature>
<dbReference type="InterPro" id="IPR011989">
    <property type="entry name" value="ARM-like"/>
</dbReference>
<reference evidence="5" key="1">
    <citation type="submission" date="2023-07" db="EMBL/GenBank/DDBJ databases">
        <title>A chromosome-level genome assembly of Lolium multiflorum.</title>
        <authorList>
            <person name="Chen Y."/>
            <person name="Copetti D."/>
            <person name="Kolliker R."/>
            <person name="Studer B."/>
        </authorList>
    </citation>
    <scope>NUCLEOTIDE SEQUENCE</scope>
    <source>
        <strain evidence="5">02402/16</strain>
        <tissue evidence="5">Leaf</tissue>
    </source>
</reference>
<dbReference type="Proteomes" id="UP001231189">
    <property type="component" value="Unassembled WGS sequence"/>
</dbReference>
<dbReference type="InterPro" id="IPR016024">
    <property type="entry name" value="ARM-type_fold"/>
</dbReference>
<evidence type="ECO:0000313" key="6">
    <source>
        <dbReference type="Proteomes" id="UP001231189"/>
    </source>
</evidence>
<accession>A0AAD8S473</accession>
<dbReference type="AlphaFoldDB" id="A0AAD8S473"/>
<evidence type="ECO:0000256" key="4">
    <source>
        <dbReference type="SAM" id="MobiDB-lite"/>
    </source>
</evidence>
<comment type="caution">
    <text evidence="5">The sequence shown here is derived from an EMBL/GenBank/DDBJ whole genome shotgun (WGS) entry which is preliminary data.</text>
</comment>
<keyword evidence="6" id="KW-1185">Reference proteome</keyword>
<dbReference type="GO" id="GO:0005634">
    <property type="term" value="C:nucleus"/>
    <property type="evidence" value="ECO:0007669"/>
    <property type="project" value="UniProtKB-SubCell"/>
</dbReference>
<dbReference type="EMBL" id="JAUUTY010000004">
    <property type="protein sequence ID" value="KAK1645217.1"/>
    <property type="molecule type" value="Genomic_DNA"/>
</dbReference>
<organism evidence="5 6">
    <name type="scientific">Lolium multiflorum</name>
    <name type="common">Italian ryegrass</name>
    <name type="synonym">Lolium perenne subsp. multiflorum</name>
    <dbReference type="NCBI Taxonomy" id="4521"/>
    <lineage>
        <taxon>Eukaryota</taxon>
        <taxon>Viridiplantae</taxon>
        <taxon>Streptophyta</taxon>
        <taxon>Embryophyta</taxon>
        <taxon>Tracheophyta</taxon>
        <taxon>Spermatophyta</taxon>
        <taxon>Magnoliopsida</taxon>
        <taxon>Liliopsida</taxon>
        <taxon>Poales</taxon>
        <taxon>Poaceae</taxon>
        <taxon>BOP clade</taxon>
        <taxon>Pooideae</taxon>
        <taxon>Poodae</taxon>
        <taxon>Poeae</taxon>
        <taxon>Poeae Chloroplast Group 2 (Poeae type)</taxon>
        <taxon>Loliodinae</taxon>
        <taxon>Loliinae</taxon>
        <taxon>Lolium</taxon>
    </lineage>
</organism>
<evidence type="ECO:0000256" key="1">
    <source>
        <dbReference type="ARBA" id="ARBA00004123"/>
    </source>
</evidence>
<dbReference type="SUPFAM" id="SSF48371">
    <property type="entry name" value="ARM repeat"/>
    <property type="match status" value="1"/>
</dbReference>
<protein>
    <recommendedName>
        <fullName evidence="7">ARM repeat superfamily protein</fullName>
    </recommendedName>
</protein>